<dbReference type="GO" id="GO:0043164">
    <property type="term" value="P:Gram-negative-bacterium-type cell wall biogenesis"/>
    <property type="evidence" value="ECO:0007669"/>
    <property type="project" value="TreeGrafter"/>
</dbReference>
<evidence type="ECO:0000313" key="3">
    <source>
        <dbReference type="Proteomes" id="UP000006732"/>
    </source>
</evidence>
<reference evidence="2 3" key="1">
    <citation type="submission" date="2006-10" db="EMBL/GenBank/DDBJ databases">
        <title>Complete sequence of chromosome of Pelobacter propionicus DSM 2379.</title>
        <authorList>
            <consortium name="US DOE Joint Genome Institute"/>
            <person name="Copeland A."/>
            <person name="Lucas S."/>
            <person name="Lapidus A."/>
            <person name="Barry K."/>
            <person name="Detter J.C."/>
            <person name="Glavina del Rio T."/>
            <person name="Hammon N."/>
            <person name="Israni S."/>
            <person name="Dalin E."/>
            <person name="Tice H."/>
            <person name="Pitluck S."/>
            <person name="Saunders E."/>
            <person name="Brettin T."/>
            <person name="Bruce D."/>
            <person name="Han C."/>
            <person name="Tapia R."/>
            <person name="Schmutz J."/>
            <person name="Larimer F."/>
            <person name="Land M."/>
            <person name="Hauser L."/>
            <person name="Kyrpides N."/>
            <person name="Kim E."/>
            <person name="Lovley D."/>
            <person name="Richardson P."/>
        </authorList>
    </citation>
    <scope>NUCLEOTIDE SEQUENCE [LARGE SCALE GENOMIC DNA]</scope>
    <source>
        <strain evidence="3">DSM 2379 / NBRC 103807 / OttBd1</strain>
    </source>
</reference>
<dbReference type="CDD" id="cd06259">
    <property type="entry name" value="YdcF-like"/>
    <property type="match status" value="1"/>
</dbReference>
<name>A1ART1_PELPD</name>
<protein>
    <recommendedName>
        <fullName evidence="1">DUF218 domain-containing protein</fullName>
    </recommendedName>
</protein>
<dbReference type="EMBL" id="CP000482">
    <property type="protein sequence ID" value="ABL00052.1"/>
    <property type="molecule type" value="Genomic_DNA"/>
</dbReference>
<dbReference type="eggNOG" id="COG1434">
    <property type="taxonomic scope" value="Bacteria"/>
</dbReference>
<dbReference type="Proteomes" id="UP000006732">
    <property type="component" value="Chromosome"/>
</dbReference>
<sequence length="206" mass="23084">MKSITTRYVRWLFIVAALWLILVAFPSVPSVRAWLAAPLVVQNMHARGDACYVLAGGGALWERLDAAADLVQMGRVPLILLMRDDSRGQYRFTARTSWSRTQWAVDYLAWRGVPKERIVLLSPVEGALGTLAEARAVARHLSKQVKSLVLVSSAPHMRRTVLAFRRSLPSAVGVIPYAATSLENSFELYHPIWLEYLKLLVYLVIA</sequence>
<dbReference type="GO" id="GO:0000270">
    <property type="term" value="P:peptidoglycan metabolic process"/>
    <property type="evidence" value="ECO:0007669"/>
    <property type="project" value="TreeGrafter"/>
</dbReference>
<proteinExistence type="predicted"/>
<dbReference type="InterPro" id="IPR051599">
    <property type="entry name" value="Cell_Envelope_Assoc"/>
</dbReference>
<dbReference type="PANTHER" id="PTHR30336:SF4">
    <property type="entry name" value="ENVELOPE BIOGENESIS FACTOR ELYC"/>
    <property type="match status" value="1"/>
</dbReference>
<dbReference type="Pfam" id="PF02698">
    <property type="entry name" value="DUF218"/>
    <property type="match status" value="1"/>
</dbReference>
<dbReference type="AlphaFoldDB" id="A1ART1"/>
<accession>A1ART1</accession>
<dbReference type="RefSeq" id="WP_011736307.1">
    <property type="nucleotide sequence ID" value="NC_008609.1"/>
</dbReference>
<dbReference type="InterPro" id="IPR003848">
    <property type="entry name" value="DUF218"/>
</dbReference>
<evidence type="ECO:0000313" key="2">
    <source>
        <dbReference type="EMBL" id="ABL00052.1"/>
    </source>
</evidence>
<gene>
    <name evidence="2" type="ordered locus">Ppro_2446</name>
</gene>
<organism evidence="2 3">
    <name type="scientific">Pelobacter propionicus (strain DSM 2379 / NBRC 103807 / OttBd1)</name>
    <dbReference type="NCBI Taxonomy" id="338966"/>
    <lineage>
        <taxon>Bacteria</taxon>
        <taxon>Pseudomonadati</taxon>
        <taxon>Thermodesulfobacteriota</taxon>
        <taxon>Desulfuromonadia</taxon>
        <taxon>Desulfuromonadales</taxon>
        <taxon>Desulfuromonadaceae</taxon>
        <taxon>Pelobacter</taxon>
    </lineage>
</organism>
<feature type="domain" description="DUF218" evidence="1">
    <location>
        <begin position="49"/>
        <end position="185"/>
    </location>
</feature>
<dbReference type="PANTHER" id="PTHR30336">
    <property type="entry name" value="INNER MEMBRANE PROTEIN, PROBABLE PERMEASE"/>
    <property type="match status" value="1"/>
</dbReference>
<dbReference type="HOGENOM" id="CLU_1364577_0_0_7"/>
<dbReference type="KEGG" id="ppd:Ppro_2446"/>
<evidence type="ECO:0000259" key="1">
    <source>
        <dbReference type="Pfam" id="PF02698"/>
    </source>
</evidence>
<keyword evidence="3" id="KW-1185">Reference proteome</keyword>
<dbReference type="GO" id="GO:0005886">
    <property type="term" value="C:plasma membrane"/>
    <property type="evidence" value="ECO:0007669"/>
    <property type="project" value="TreeGrafter"/>
</dbReference>
<dbReference type="STRING" id="338966.Ppro_2446"/>